<proteinExistence type="predicted"/>
<reference evidence="3 4" key="1">
    <citation type="submission" date="2020-09" db="EMBL/GenBank/DDBJ databases">
        <title>Actinomycete isolated from the Camponotus japonicus Mayr.</title>
        <authorList>
            <person name="Gong X."/>
        </authorList>
    </citation>
    <scope>NUCLEOTIDE SEQUENCE [LARGE SCALE GENOMIC DNA]</scope>
    <source>
        <strain evidence="3 4">2C-HV3</strain>
    </source>
</reference>
<keyword evidence="1" id="KW-0560">Oxidoreductase</keyword>
<keyword evidence="4" id="KW-1185">Reference proteome</keyword>
<accession>A0ABR8LFZ6</accession>
<comment type="caution">
    <text evidence="3">The sequence shown here is derived from an EMBL/GenBank/DDBJ whole genome shotgun (WGS) entry which is preliminary data.</text>
</comment>
<dbReference type="PANTHER" id="PTHR30466:SF1">
    <property type="entry name" value="FMN REDUCTASE (NADH) RUTF"/>
    <property type="match status" value="1"/>
</dbReference>
<dbReference type="EMBL" id="JACXRZ010000030">
    <property type="protein sequence ID" value="MBD3147388.1"/>
    <property type="molecule type" value="Genomic_DNA"/>
</dbReference>
<name>A0ABR8LFZ6_9ACTN</name>
<dbReference type="InterPro" id="IPR002563">
    <property type="entry name" value="Flavin_Rdtase-like_dom"/>
</dbReference>
<dbReference type="RefSeq" id="WP_191054588.1">
    <property type="nucleotide sequence ID" value="NZ_JACXRZ010000030.1"/>
</dbReference>
<evidence type="ECO:0000313" key="3">
    <source>
        <dbReference type="EMBL" id="MBD3147388.1"/>
    </source>
</evidence>
<protein>
    <submittedName>
        <fullName evidence="3">Flavin reductase</fullName>
    </submittedName>
</protein>
<dbReference type="InterPro" id="IPR050268">
    <property type="entry name" value="NADH-dep_flavin_reductase"/>
</dbReference>
<dbReference type="InterPro" id="IPR012349">
    <property type="entry name" value="Split_barrel_FMN-bd"/>
</dbReference>
<gene>
    <name evidence="3" type="ORF">IEQ31_30040</name>
</gene>
<dbReference type="PANTHER" id="PTHR30466">
    <property type="entry name" value="FLAVIN REDUCTASE"/>
    <property type="match status" value="1"/>
</dbReference>
<dbReference type="Gene3D" id="2.30.110.10">
    <property type="entry name" value="Electron Transport, Fmn-binding Protein, Chain A"/>
    <property type="match status" value="1"/>
</dbReference>
<dbReference type="Proteomes" id="UP000653231">
    <property type="component" value="Unassembled WGS sequence"/>
</dbReference>
<dbReference type="Pfam" id="PF01613">
    <property type="entry name" value="Flavin_Reduct"/>
    <property type="match status" value="1"/>
</dbReference>
<evidence type="ECO:0000256" key="1">
    <source>
        <dbReference type="ARBA" id="ARBA00023002"/>
    </source>
</evidence>
<dbReference type="SUPFAM" id="SSF50475">
    <property type="entry name" value="FMN-binding split barrel"/>
    <property type="match status" value="1"/>
</dbReference>
<dbReference type="SMART" id="SM00903">
    <property type="entry name" value="Flavin_Reduct"/>
    <property type="match status" value="1"/>
</dbReference>
<evidence type="ECO:0000259" key="2">
    <source>
        <dbReference type="SMART" id="SM00903"/>
    </source>
</evidence>
<sequence>MVSASSVRGSAPSLGAEPFRDYCRKLAAGVAVVTSCGPTGWSGTTVSTVTSVSMDPPLLMCCVRPCSQTLAAIRAAGRFAVHLLTDDQAGLADRFSRSAGEGSRFAGIEGQVQLVDGSPVIAGALAVGWCDLYSLDEVGDHVVVYGRLTNMRAGQGRPLVWHERSYRHLEVAPPDGVNGRGGGS</sequence>
<feature type="domain" description="Flavin reductase like" evidence="2">
    <location>
        <begin position="23"/>
        <end position="168"/>
    </location>
</feature>
<evidence type="ECO:0000313" key="4">
    <source>
        <dbReference type="Proteomes" id="UP000653231"/>
    </source>
</evidence>
<organism evidence="3 4">
    <name type="scientific">Microbispora bryophytorum subsp. camponoti</name>
    <dbReference type="NCBI Taxonomy" id="1677852"/>
    <lineage>
        <taxon>Bacteria</taxon>
        <taxon>Bacillati</taxon>
        <taxon>Actinomycetota</taxon>
        <taxon>Actinomycetes</taxon>
        <taxon>Streptosporangiales</taxon>
        <taxon>Streptosporangiaceae</taxon>
        <taxon>Microbispora</taxon>
    </lineage>
</organism>